<dbReference type="SFLD" id="SFLDG01129">
    <property type="entry name" value="C1.5:_HAD__Beta-PGM__Phosphata"/>
    <property type="match status" value="1"/>
</dbReference>
<dbReference type="SUPFAM" id="SSF56784">
    <property type="entry name" value="HAD-like"/>
    <property type="match status" value="1"/>
</dbReference>
<dbReference type="InterPro" id="IPR006439">
    <property type="entry name" value="HAD-SF_hydro_IA"/>
</dbReference>
<accession>A0A2W5ZER1</accession>
<dbReference type="Proteomes" id="UP000248724">
    <property type="component" value="Unassembled WGS sequence"/>
</dbReference>
<dbReference type="SFLD" id="SFLDG01135">
    <property type="entry name" value="C1.5.6:_HAD__Beta-PGM__Phospha"/>
    <property type="match status" value="1"/>
</dbReference>
<accession>A0A934JZH3</accession>
<reference evidence="2 3" key="1">
    <citation type="journal article" date="2017" name="Nature">
        <title>Atmospheric trace gases support primary production in Antarctic desert surface soil.</title>
        <authorList>
            <person name="Ji M."/>
            <person name="Greening C."/>
            <person name="Vanwonterghem I."/>
            <person name="Carere C.R."/>
            <person name="Bay S.K."/>
            <person name="Steen J.A."/>
            <person name="Montgomery K."/>
            <person name="Lines T."/>
            <person name="Beardall J."/>
            <person name="van Dorst J."/>
            <person name="Snape I."/>
            <person name="Stott M.B."/>
            <person name="Hugenholtz P."/>
            <person name="Ferrari B.C."/>
        </authorList>
    </citation>
    <scope>NUCLEOTIDE SEQUENCE [LARGE SCALE GENOMIC DNA]</scope>
    <source>
        <strain evidence="2">RRmetagenome_bin12</strain>
    </source>
</reference>
<organism evidence="2 3">
    <name type="scientific">Candidatus Aeolococcus gillhamiae</name>
    <dbReference type="NCBI Taxonomy" id="3127015"/>
    <lineage>
        <taxon>Bacteria</taxon>
        <taxon>Bacillati</taxon>
        <taxon>Candidatus Dormiibacterota</taxon>
        <taxon>Candidatus Dormibacteria</taxon>
        <taxon>Candidatus Aeolococcales</taxon>
        <taxon>Candidatus Aeolococcaceae</taxon>
        <taxon>Candidatus Aeolococcus</taxon>
    </lineage>
</organism>
<dbReference type="Gene3D" id="1.10.150.240">
    <property type="entry name" value="Putative phosphatase, domain 2"/>
    <property type="match status" value="1"/>
</dbReference>
<dbReference type="NCBIfam" id="NF008087">
    <property type="entry name" value="PRK10826.1"/>
    <property type="match status" value="1"/>
</dbReference>
<sequence length="235" mass="24964">MTSAGSGEQGAAELRAVIFDMDGVLIDTEPVWRRVEIEVFGSLGVHLTEADCRETMGMRVSEAVQLWRTRRPWTGSSVAEVTRRLVNGVIDHVRTDGVAMDGALSAVSTVRRAGLLCAVASSSPPELIAAVVDRLRIDGEVDIVCSAQDDVHGKPAPDIYMRTAAGLGVPPASCLAIEDSVNGVLSARAAGMPCIAIPDKVSDADPRLAAATLRLDSLRALDDARLDAVRRAYFE</sequence>
<gene>
    <name evidence="1" type="primary">hxpB</name>
    <name evidence="2" type="ORF">DLM65_05740</name>
    <name evidence="1" type="ORF">JF886_06155</name>
</gene>
<dbReference type="InterPro" id="IPR023214">
    <property type="entry name" value="HAD_sf"/>
</dbReference>
<dbReference type="InterPro" id="IPR023198">
    <property type="entry name" value="PGP-like_dom2"/>
</dbReference>
<dbReference type="SFLD" id="SFLDS00003">
    <property type="entry name" value="Haloacid_Dehalogenase"/>
    <property type="match status" value="1"/>
</dbReference>
<dbReference type="EMBL" id="QHBU01000110">
    <property type="protein sequence ID" value="PZR81475.1"/>
    <property type="molecule type" value="Genomic_DNA"/>
</dbReference>
<reference evidence="2" key="2">
    <citation type="submission" date="2018-05" db="EMBL/GenBank/DDBJ databases">
        <authorList>
            <person name="Ferrari B."/>
        </authorList>
    </citation>
    <scope>NUCLEOTIDE SEQUENCE</scope>
    <source>
        <strain evidence="2">RRmetagenome_bin12</strain>
    </source>
</reference>
<evidence type="ECO:0000313" key="3">
    <source>
        <dbReference type="Proteomes" id="UP000248724"/>
    </source>
</evidence>
<dbReference type="RefSeq" id="WP_337310630.1">
    <property type="nucleotide sequence ID" value="NZ_JAEKNS010000067.1"/>
</dbReference>
<dbReference type="Pfam" id="PF00702">
    <property type="entry name" value="Hydrolase"/>
    <property type="match status" value="1"/>
</dbReference>
<comment type="caution">
    <text evidence="2">The sequence shown here is derived from an EMBL/GenBank/DDBJ whole genome shotgun (WGS) entry which is preliminary data.</text>
</comment>
<evidence type="ECO:0000313" key="4">
    <source>
        <dbReference type="Proteomes" id="UP000606991"/>
    </source>
</evidence>
<proteinExistence type="predicted"/>
<dbReference type="Proteomes" id="UP000606991">
    <property type="component" value="Unassembled WGS sequence"/>
</dbReference>
<dbReference type="InterPro" id="IPR036412">
    <property type="entry name" value="HAD-like_sf"/>
</dbReference>
<dbReference type="PRINTS" id="PR00413">
    <property type="entry name" value="HADHALOGNASE"/>
</dbReference>
<dbReference type="EMBL" id="JAEKNS010000067">
    <property type="protein sequence ID" value="MBJ7594437.1"/>
    <property type="molecule type" value="Genomic_DNA"/>
</dbReference>
<dbReference type="PANTHER" id="PTHR18901:SF38">
    <property type="entry name" value="PSEUDOURIDINE-5'-PHOSPHATASE"/>
    <property type="match status" value="1"/>
</dbReference>
<evidence type="ECO:0000313" key="2">
    <source>
        <dbReference type="EMBL" id="PZR81475.1"/>
    </source>
</evidence>
<protein>
    <submittedName>
        <fullName evidence="2">Hexitol phosphatase HxpB</fullName>
    </submittedName>
</protein>
<name>A0A2W5ZER1_9BACT</name>
<dbReference type="Gene3D" id="3.40.50.1000">
    <property type="entry name" value="HAD superfamily/HAD-like"/>
    <property type="match status" value="1"/>
</dbReference>
<dbReference type="AlphaFoldDB" id="A0A2W5ZER1"/>
<evidence type="ECO:0000313" key="1">
    <source>
        <dbReference type="EMBL" id="MBJ7594437.1"/>
    </source>
</evidence>
<dbReference type="PANTHER" id="PTHR18901">
    <property type="entry name" value="2-DEOXYGLUCOSE-6-PHOSPHATE PHOSPHATASE 2"/>
    <property type="match status" value="1"/>
</dbReference>
<dbReference type="NCBIfam" id="TIGR01509">
    <property type="entry name" value="HAD-SF-IA-v3"/>
    <property type="match status" value="1"/>
</dbReference>
<reference evidence="1 4" key="3">
    <citation type="submission" date="2020-10" db="EMBL/GenBank/DDBJ databases">
        <title>Ca. Dormibacterota MAGs.</title>
        <authorList>
            <person name="Montgomery K."/>
        </authorList>
    </citation>
    <scope>NUCLEOTIDE SEQUENCE [LARGE SCALE GENOMIC DNA]</scope>
    <source>
        <strain evidence="1">SC8812_S17_18</strain>
    </source>
</reference>